<dbReference type="AlphaFoldDB" id="A0A8J8FIS3"/>
<keyword evidence="2" id="KW-1185">Reference proteome</keyword>
<proteinExistence type="predicted"/>
<evidence type="ECO:0000313" key="2">
    <source>
        <dbReference type="Proteomes" id="UP000598971"/>
    </source>
</evidence>
<dbReference type="Proteomes" id="UP000598971">
    <property type="component" value="Unassembled WGS sequence"/>
</dbReference>
<evidence type="ECO:0008006" key="3">
    <source>
        <dbReference type="Google" id="ProtNLM"/>
    </source>
</evidence>
<evidence type="ECO:0000313" key="1">
    <source>
        <dbReference type="EMBL" id="NNV57382.1"/>
    </source>
</evidence>
<accession>A0A8J8FIS3</accession>
<dbReference type="RefSeq" id="WP_171609330.1">
    <property type="nucleotide sequence ID" value="NZ_WHPF01000014.1"/>
</dbReference>
<reference evidence="1" key="1">
    <citation type="submission" date="2019-10" db="EMBL/GenBank/DDBJ databases">
        <title>Draft genome sequence of Panacibacter sp. KCS-6.</title>
        <authorList>
            <person name="Yim K.J."/>
        </authorList>
    </citation>
    <scope>NUCLEOTIDE SEQUENCE</scope>
    <source>
        <strain evidence="1">KCS-6</strain>
    </source>
</reference>
<gene>
    <name evidence="1" type="ORF">GD597_18060</name>
</gene>
<sequence length="181" mass="19564">MSNLYKAYGKGDVKNADGGYKPLIKFAPIDTFLTIAPTVGTTALGDTKKISTAHTFGVDDGFIDLLCKQHSVTAKSTTIGDDGASSLQHTFEGEIIGDGAVLMEELEKQLNDQCMYLVKDADCINATDYVQFGDDCVQPTIKLEFDGKTTKDGLKKVYKITGTIIGHKYFYSGAVTDKPAE</sequence>
<name>A0A8J8FIS3_9BACT</name>
<dbReference type="EMBL" id="WHPF01000014">
    <property type="protein sequence ID" value="NNV57382.1"/>
    <property type="molecule type" value="Genomic_DNA"/>
</dbReference>
<organism evidence="1 2">
    <name type="scientific">Limnovirga soli</name>
    <dbReference type="NCBI Taxonomy" id="2656915"/>
    <lineage>
        <taxon>Bacteria</taxon>
        <taxon>Pseudomonadati</taxon>
        <taxon>Bacteroidota</taxon>
        <taxon>Chitinophagia</taxon>
        <taxon>Chitinophagales</taxon>
        <taxon>Chitinophagaceae</taxon>
        <taxon>Limnovirga</taxon>
    </lineage>
</organism>
<protein>
    <recommendedName>
        <fullName evidence="3">Major tail protein</fullName>
    </recommendedName>
</protein>
<comment type="caution">
    <text evidence="1">The sequence shown here is derived from an EMBL/GenBank/DDBJ whole genome shotgun (WGS) entry which is preliminary data.</text>
</comment>